<dbReference type="OrthoDB" id="509364at2"/>
<dbReference type="InterPro" id="IPR027417">
    <property type="entry name" value="P-loop_NTPase"/>
</dbReference>
<dbReference type="STRING" id="1920490.GCA_001895925_02871"/>
<dbReference type="SUPFAM" id="SSF52540">
    <property type="entry name" value="P-loop containing nucleoside triphosphate hydrolases"/>
    <property type="match status" value="1"/>
</dbReference>
<sequence length="237" mass="26679">MTPHRSPVIVEFVGLPGAGKTTVFHQVVSLLRDEGICFVARDEILQQWQKTHWFQKLLNLFPETWNHWQILLQSLALASHVKPVNKQSFVKAGKIFSNVKRIDAIVCHQNYPLILLDQGLLQEAWSVGITGSPPAPEQIKQGLAPLFHNRSIAIVRFNTDIETALDRIQTRSTERSRFDQMSSEAAQLLLSQYTPYLQDIISCAQAFSVPILDINSAGSIKDNAEKVANWMTNLAVH</sequence>
<protein>
    <recommendedName>
        <fullName evidence="3">Thymidylate kinase</fullName>
    </recommendedName>
</protein>
<keyword evidence="2" id="KW-1185">Reference proteome</keyword>
<name>A0A2T1D587_9CYAN</name>
<reference evidence="1 2" key="1">
    <citation type="submission" date="2018-02" db="EMBL/GenBank/DDBJ databases">
        <authorList>
            <person name="Cohen D.B."/>
            <person name="Kent A.D."/>
        </authorList>
    </citation>
    <scope>NUCLEOTIDE SEQUENCE [LARGE SCALE GENOMIC DNA]</scope>
    <source>
        <strain evidence="1 2">ULC007</strain>
    </source>
</reference>
<dbReference type="Proteomes" id="UP000238634">
    <property type="component" value="Unassembled WGS sequence"/>
</dbReference>
<dbReference type="EMBL" id="PVWG01000057">
    <property type="protein sequence ID" value="PSB15607.1"/>
    <property type="molecule type" value="Genomic_DNA"/>
</dbReference>
<evidence type="ECO:0000313" key="2">
    <source>
        <dbReference type="Proteomes" id="UP000238634"/>
    </source>
</evidence>
<evidence type="ECO:0000313" key="1">
    <source>
        <dbReference type="EMBL" id="PSB15607.1"/>
    </source>
</evidence>
<gene>
    <name evidence="1" type="ORF">C7B65_24045</name>
</gene>
<dbReference type="Gene3D" id="3.40.50.300">
    <property type="entry name" value="P-loop containing nucleotide triphosphate hydrolases"/>
    <property type="match status" value="1"/>
</dbReference>
<dbReference type="RefSeq" id="WP_073075023.1">
    <property type="nucleotide sequence ID" value="NZ_MPPI01000056.1"/>
</dbReference>
<comment type="caution">
    <text evidence="1">The sequence shown here is derived from an EMBL/GenBank/DDBJ whole genome shotgun (WGS) entry which is preliminary data.</text>
</comment>
<evidence type="ECO:0008006" key="3">
    <source>
        <dbReference type="Google" id="ProtNLM"/>
    </source>
</evidence>
<organism evidence="1 2">
    <name type="scientific">Phormidesmis priestleyi ULC007</name>
    <dbReference type="NCBI Taxonomy" id="1920490"/>
    <lineage>
        <taxon>Bacteria</taxon>
        <taxon>Bacillati</taxon>
        <taxon>Cyanobacteriota</taxon>
        <taxon>Cyanophyceae</taxon>
        <taxon>Leptolyngbyales</taxon>
        <taxon>Leptolyngbyaceae</taxon>
        <taxon>Phormidesmis</taxon>
    </lineage>
</organism>
<dbReference type="AlphaFoldDB" id="A0A2T1D587"/>
<accession>A0A2T1D587</accession>
<dbReference type="Pfam" id="PF13671">
    <property type="entry name" value="AAA_33"/>
    <property type="match status" value="1"/>
</dbReference>
<proteinExistence type="predicted"/>
<reference evidence="1 2" key="2">
    <citation type="submission" date="2018-03" db="EMBL/GenBank/DDBJ databases">
        <title>The ancient ancestry and fast evolution of plastids.</title>
        <authorList>
            <person name="Moore K.R."/>
            <person name="Magnabosco C."/>
            <person name="Momper L."/>
            <person name="Gold D.A."/>
            <person name="Bosak T."/>
            <person name="Fournier G.P."/>
        </authorList>
    </citation>
    <scope>NUCLEOTIDE SEQUENCE [LARGE SCALE GENOMIC DNA]</scope>
    <source>
        <strain evidence="1 2">ULC007</strain>
    </source>
</reference>